<feature type="compositionally biased region" description="Low complexity" evidence="1">
    <location>
        <begin position="200"/>
        <end position="211"/>
    </location>
</feature>
<gene>
    <name evidence="2" type="ORF">GCM10010328_67480</name>
</gene>
<feature type="region of interest" description="Disordered" evidence="1">
    <location>
        <begin position="189"/>
        <end position="213"/>
    </location>
</feature>
<evidence type="ECO:0000256" key="1">
    <source>
        <dbReference type="SAM" id="MobiDB-lite"/>
    </source>
</evidence>
<evidence type="ECO:0000313" key="2">
    <source>
        <dbReference type="EMBL" id="GGZ83762.1"/>
    </source>
</evidence>
<sequence>MSITDDETGYVSSEYDDWFSRGYLRGLDHGRFTPHPELAARIAASPRELDVRYRGEHLSVHVVDGTAYAVLWEEWFGEGASTWVRHASPAAAHAWVHQVAAQWLHNDSDRRPGGGYLQNWKHRRAVWVAERDTVHGRWHIAVGTFPGVTYASTETDDVAAGWAWIERTLTAAGFPADQWPAAMLRTRDEDLPAPEPEPEPLTGAGPADLPAPADPPSYWRRVWQTALLWWHAALAPLRRQTSKPQATTHRTH</sequence>
<name>A0ABQ3CDM2_9ACTN</name>
<proteinExistence type="predicted"/>
<comment type="caution">
    <text evidence="2">The sequence shown here is derived from an EMBL/GenBank/DDBJ whole genome shotgun (WGS) entry which is preliminary data.</text>
</comment>
<dbReference type="EMBL" id="BMUW01000036">
    <property type="protein sequence ID" value="GGZ83762.1"/>
    <property type="molecule type" value="Genomic_DNA"/>
</dbReference>
<dbReference type="Proteomes" id="UP000624183">
    <property type="component" value="Unassembled WGS sequence"/>
</dbReference>
<protein>
    <submittedName>
        <fullName evidence="2">Uncharacterized protein</fullName>
    </submittedName>
</protein>
<organism evidence="2 3">
    <name type="scientific">Streptomyces rubiginosohelvolus</name>
    <dbReference type="NCBI Taxonomy" id="67362"/>
    <lineage>
        <taxon>Bacteria</taxon>
        <taxon>Bacillati</taxon>
        <taxon>Actinomycetota</taxon>
        <taxon>Actinomycetes</taxon>
        <taxon>Kitasatosporales</taxon>
        <taxon>Streptomycetaceae</taxon>
        <taxon>Streptomyces</taxon>
    </lineage>
</organism>
<reference evidence="3" key="1">
    <citation type="journal article" date="2019" name="Int. J. Syst. Evol. Microbiol.">
        <title>The Global Catalogue of Microorganisms (GCM) 10K type strain sequencing project: providing services to taxonomists for standard genome sequencing and annotation.</title>
        <authorList>
            <consortium name="The Broad Institute Genomics Platform"/>
            <consortium name="The Broad Institute Genome Sequencing Center for Infectious Disease"/>
            <person name="Wu L."/>
            <person name="Ma J."/>
        </authorList>
    </citation>
    <scope>NUCLEOTIDE SEQUENCE [LARGE SCALE GENOMIC DNA]</scope>
    <source>
        <strain evidence="3">JCM 4602</strain>
    </source>
</reference>
<keyword evidence="3" id="KW-1185">Reference proteome</keyword>
<accession>A0ABQ3CDM2</accession>
<evidence type="ECO:0000313" key="3">
    <source>
        <dbReference type="Proteomes" id="UP000624183"/>
    </source>
</evidence>